<dbReference type="InterPro" id="IPR037066">
    <property type="entry name" value="Plug_dom_sf"/>
</dbReference>
<dbReference type="SMART" id="SM00965">
    <property type="entry name" value="STN"/>
    <property type="match status" value="1"/>
</dbReference>
<dbReference type="Pfam" id="PF00593">
    <property type="entry name" value="TonB_dep_Rec_b-barrel"/>
    <property type="match status" value="1"/>
</dbReference>
<protein>
    <submittedName>
        <fullName evidence="19">Iron complex outermembrane receptor protein</fullName>
    </submittedName>
</protein>
<dbReference type="PANTHER" id="PTHR32552:SF68">
    <property type="entry name" value="FERRICHROME OUTER MEMBRANE TRANSPORTER_PHAGE RECEPTOR"/>
    <property type="match status" value="1"/>
</dbReference>
<evidence type="ECO:0000256" key="1">
    <source>
        <dbReference type="ARBA" id="ARBA00004571"/>
    </source>
</evidence>
<dbReference type="InterPro" id="IPR000531">
    <property type="entry name" value="Beta-barrel_TonB"/>
</dbReference>
<feature type="region of interest" description="Disordered" evidence="16">
    <location>
        <begin position="134"/>
        <end position="154"/>
    </location>
</feature>
<dbReference type="InterPro" id="IPR039426">
    <property type="entry name" value="TonB-dep_rcpt-like"/>
</dbReference>
<comment type="similarity">
    <text evidence="2 14 15">Belongs to the TonB-dependent receptor family.</text>
</comment>
<dbReference type="RefSeq" id="WP_229422732.1">
    <property type="nucleotide sequence ID" value="NZ_CP040017.1"/>
</dbReference>
<evidence type="ECO:0000256" key="9">
    <source>
        <dbReference type="ARBA" id="ARBA00023065"/>
    </source>
</evidence>
<evidence type="ECO:0000259" key="18">
    <source>
        <dbReference type="SMART" id="SM00965"/>
    </source>
</evidence>
<dbReference type="Proteomes" id="UP000584325">
    <property type="component" value="Unassembled WGS sequence"/>
</dbReference>
<dbReference type="PANTHER" id="PTHR32552">
    <property type="entry name" value="FERRICHROME IRON RECEPTOR-RELATED"/>
    <property type="match status" value="1"/>
</dbReference>
<evidence type="ECO:0000313" key="19">
    <source>
        <dbReference type="EMBL" id="MBB3220942.1"/>
    </source>
</evidence>
<dbReference type="Gene3D" id="2.40.170.20">
    <property type="entry name" value="TonB-dependent receptor, beta-barrel domain"/>
    <property type="match status" value="1"/>
</dbReference>
<evidence type="ECO:0000256" key="3">
    <source>
        <dbReference type="ARBA" id="ARBA00022448"/>
    </source>
</evidence>
<reference evidence="19 20" key="1">
    <citation type="submission" date="2020-08" db="EMBL/GenBank/DDBJ databases">
        <title>Genomic Encyclopedia of Type Strains, Phase III (KMG-III): the genomes of soil and plant-associated and newly described type strains.</title>
        <authorList>
            <person name="Whitman W."/>
        </authorList>
    </citation>
    <scope>NUCLEOTIDE SEQUENCE [LARGE SCALE GENOMIC DNA]</scope>
    <source>
        <strain evidence="19 20">CECT 7753</strain>
    </source>
</reference>
<keyword evidence="9" id="KW-0406">Ion transport</keyword>
<evidence type="ECO:0000256" key="14">
    <source>
        <dbReference type="PROSITE-ProRule" id="PRU01360"/>
    </source>
</evidence>
<evidence type="ECO:0000256" key="4">
    <source>
        <dbReference type="ARBA" id="ARBA00022452"/>
    </source>
</evidence>
<name>A0A7W5E9Y6_9BURK</name>
<sequence>MTRKSITPGLRPAPFAMPLLAPVALAAALAAAAPAFAQPGTAPAVPITLAAQPLASALNELARQAGLELIVQPALVANRTAPAVTGTLTARQALDRLLAGSGLVARVDGNTVVVSRAPEVTAEQAMAPVTVTATAQPESAGAPATRTASASKTDTPIVETPQSVSVITAGQLEAQKPRSLGEVLTYTAGAFAGLAGSSNRYDYVALRGFADSSVDSTVLDGQRLLSDQGSYSSMQIDPFFLERIDVLRGPASVLYGRASPGGLVALTSKAAQFAPQRSIGLTVGNRNRREGSLDLTGPLGDSGTMAWRLTALARQLDSQFTGVKEERLALAPSLTIRPSKATSLRLHAYLQRDPEGSYHSGVPADASVGTAHNGQRISRTFFDGDPSVEKYRRDQRIVGYQFEHAFNDSWTFRQNLRYVSADTTLRQVYGDGWAGPRTLARYYSGADESTRGHAIDNQLEGRFQAGAARHTVLAGLDWQKRHVDGRWDWGSADPIDVFAPVYGAPNMQVTGGAPIDRHLRQTGVYLQDQVAIERWRFTVGGRDDRVEASNQMAPAAPARWSGSRFTKRAGAVYLFDNGLAPYASWSDGFNPSLRNDQQGNNLPPTETEQVELGLRYQPAGEATLLSAAVYELKQSNVATQPTGFYYFVPAGQVRARGLELEARSQLSDSVSVLASYTFNDMTFRTSPAGYAGNTPYQAPRHMASAWGDWNFLPGYSLGAGVRYVGTSWGDNANSFKVPSYVLADLSLNVELGRLGAAFRGASLRLHAANLFDKTYIASCMSGNYCYWGDARNVSATLNYQW</sequence>
<dbReference type="InterPro" id="IPR012910">
    <property type="entry name" value="Plug_dom"/>
</dbReference>
<dbReference type="Pfam" id="PF07660">
    <property type="entry name" value="STN"/>
    <property type="match status" value="1"/>
</dbReference>
<keyword evidence="8" id="KW-0408">Iron</keyword>
<evidence type="ECO:0000256" key="16">
    <source>
        <dbReference type="SAM" id="MobiDB-lite"/>
    </source>
</evidence>
<evidence type="ECO:0000256" key="2">
    <source>
        <dbReference type="ARBA" id="ARBA00009810"/>
    </source>
</evidence>
<evidence type="ECO:0000256" key="7">
    <source>
        <dbReference type="ARBA" id="ARBA00022729"/>
    </source>
</evidence>
<evidence type="ECO:0000256" key="5">
    <source>
        <dbReference type="ARBA" id="ARBA00022496"/>
    </source>
</evidence>
<comment type="subcellular location">
    <subcellularLocation>
        <location evidence="1 14">Cell outer membrane</location>
        <topology evidence="1 14">Multi-pass membrane protein</topology>
    </subcellularLocation>
</comment>
<dbReference type="PROSITE" id="PS52016">
    <property type="entry name" value="TONB_DEPENDENT_REC_3"/>
    <property type="match status" value="1"/>
</dbReference>
<keyword evidence="11 14" id="KW-0472">Membrane</keyword>
<evidence type="ECO:0000256" key="15">
    <source>
        <dbReference type="RuleBase" id="RU003357"/>
    </source>
</evidence>
<dbReference type="FunFam" id="2.170.130.10:FF:000001">
    <property type="entry name" value="Catecholate siderophore TonB-dependent receptor"/>
    <property type="match status" value="1"/>
</dbReference>
<accession>A0A7W5E9Y6</accession>
<organism evidence="19 20">
    <name type="scientific">Pseudoduganella umbonata</name>
    <dbReference type="NCBI Taxonomy" id="864828"/>
    <lineage>
        <taxon>Bacteria</taxon>
        <taxon>Pseudomonadati</taxon>
        <taxon>Pseudomonadota</taxon>
        <taxon>Betaproteobacteria</taxon>
        <taxon>Burkholderiales</taxon>
        <taxon>Oxalobacteraceae</taxon>
        <taxon>Telluria group</taxon>
        <taxon>Pseudoduganella</taxon>
    </lineage>
</organism>
<keyword evidence="6 14" id="KW-0812">Transmembrane</keyword>
<evidence type="ECO:0000313" key="20">
    <source>
        <dbReference type="Proteomes" id="UP000584325"/>
    </source>
</evidence>
<evidence type="ECO:0000256" key="13">
    <source>
        <dbReference type="ARBA" id="ARBA00023237"/>
    </source>
</evidence>
<evidence type="ECO:0000256" key="11">
    <source>
        <dbReference type="ARBA" id="ARBA00023136"/>
    </source>
</evidence>
<dbReference type="Gene3D" id="2.170.130.10">
    <property type="entry name" value="TonB-dependent receptor, plug domain"/>
    <property type="match status" value="1"/>
</dbReference>
<evidence type="ECO:0000256" key="6">
    <source>
        <dbReference type="ARBA" id="ARBA00022692"/>
    </source>
</evidence>
<keyword evidence="12 19" id="KW-0675">Receptor</keyword>
<dbReference type="Pfam" id="PF07715">
    <property type="entry name" value="Plug"/>
    <property type="match status" value="1"/>
</dbReference>
<dbReference type="InterPro" id="IPR036942">
    <property type="entry name" value="Beta-barrel_TonB_sf"/>
</dbReference>
<dbReference type="Gene3D" id="3.55.50.30">
    <property type="match status" value="1"/>
</dbReference>
<dbReference type="InterPro" id="IPR011662">
    <property type="entry name" value="Secretin/TonB_short_N"/>
</dbReference>
<keyword evidence="13 14" id="KW-0998">Cell outer membrane</keyword>
<dbReference type="SUPFAM" id="SSF56935">
    <property type="entry name" value="Porins"/>
    <property type="match status" value="1"/>
</dbReference>
<evidence type="ECO:0000256" key="17">
    <source>
        <dbReference type="SAM" id="SignalP"/>
    </source>
</evidence>
<dbReference type="GO" id="GO:0015891">
    <property type="term" value="P:siderophore transport"/>
    <property type="evidence" value="ECO:0007669"/>
    <property type="project" value="InterPro"/>
</dbReference>
<dbReference type="GO" id="GO:0009279">
    <property type="term" value="C:cell outer membrane"/>
    <property type="evidence" value="ECO:0007669"/>
    <property type="project" value="UniProtKB-SubCell"/>
</dbReference>
<dbReference type="GO" id="GO:0038023">
    <property type="term" value="F:signaling receptor activity"/>
    <property type="evidence" value="ECO:0007669"/>
    <property type="project" value="InterPro"/>
</dbReference>
<evidence type="ECO:0000256" key="10">
    <source>
        <dbReference type="ARBA" id="ARBA00023077"/>
    </source>
</evidence>
<dbReference type="InterPro" id="IPR010105">
    <property type="entry name" value="TonB_sidphr_rcpt"/>
</dbReference>
<feature type="chain" id="PRO_5031143770" evidence="17">
    <location>
        <begin position="38"/>
        <end position="801"/>
    </location>
</feature>
<keyword evidence="7 17" id="KW-0732">Signal</keyword>
<dbReference type="CDD" id="cd01347">
    <property type="entry name" value="ligand_gated_channel"/>
    <property type="match status" value="1"/>
</dbReference>
<dbReference type="EMBL" id="JACHXS010000002">
    <property type="protein sequence ID" value="MBB3220942.1"/>
    <property type="molecule type" value="Genomic_DNA"/>
</dbReference>
<evidence type="ECO:0000256" key="12">
    <source>
        <dbReference type="ARBA" id="ARBA00023170"/>
    </source>
</evidence>
<evidence type="ECO:0000256" key="8">
    <source>
        <dbReference type="ARBA" id="ARBA00023004"/>
    </source>
</evidence>
<keyword evidence="4 14" id="KW-1134">Transmembrane beta strand</keyword>
<feature type="domain" description="Secretin/TonB short N-terminal" evidence="18">
    <location>
        <begin position="67"/>
        <end position="117"/>
    </location>
</feature>
<keyword evidence="3 14" id="KW-0813">Transport</keyword>
<feature type="signal peptide" evidence="17">
    <location>
        <begin position="1"/>
        <end position="37"/>
    </location>
</feature>
<gene>
    <name evidence="19" type="ORF">FHS02_001741</name>
</gene>
<keyword evidence="5" id="KW-0410">Iron transport</keyword>
<dbReference type="GO" id="GO:0015344">
    <property type="term" value="F:siderophore uptake transmembrane transporter activity"/>
    <property type="evidence" value="ECO:0007669"/>
    <property type="project" value="TreeGrafter"/>
</dbReference>
<dbReference type="AlphaFoldDB" id="A0A7W5E9Y6"/>
<keyword evidence="10 15" id="KW-0798">TonB box</keyword>
<comment type="caution">
    <text evidence="19">The sequence shown here is derived from an EMBL/GenBank/DDBJ whole genome shotgun (WGS) entry which is preliminary data.</text>
</comment>
<dbReference type="NCBIfam" id="TIGR01783">
    <property type="entry name" value="TonB-siderophor"/>
    <property type="match status" value="1"/>
</dbReference>
<proteinExistence type="inferred from homology"/>